<accession>A0A5B0Q5X9</accession>
<comment type="caution">
    <text evidence="2">The sequence shown here is derived from an EMBL/GenBank/DDBJ whole genome shotgun (WGS) entry which is preliminary data.</text>
</comment>
<gene>
    <name evidence="2" type="ORF">PGT21_018365</name>
</gene>
<feature type="compositionally biased region" description="Basic and acidic residues" evidence="1">
    <location>
        <begin position="74"/>
        <end position="83"/>
    </location>
</feature>
<sequence>MLAARPDYCGFQIFLVIKNKILVDFQIREEHVQVRSTRLSYAEKAEMFLDQRVSVPKKPEADRKSSQTCPTTLPHEKHLIGMI</sequence>
<evidence type="ECO:0000313" key="2">
    <source>
        <dbReference type="EMBL" id="KAA1108581.1"/>
    </source>
</evidence>
<organism evidence="2 3">
    <name type="scientific">Puccinia graminis f. sp. tritici</name>
    <dbReference type="NCBI Taxonomy" id="56615"/>
    <lineage>
        <taxon>Eukaryota</taxon>
        <taxon>Fungi</taxon>
        <taxon>Dikarya</taxon>
        <taxon>Basidiomycota</taxon>
        <taxon>Pucciniomycotina</taxon>
        <taxon>Pucciniomycetes</taxon>
        <taxon>Pucciniales</taxon>
        <taxon>Pucciniaceae</taxon>
        <taxon>Puccinia</taxon>
    </lineage>
</organism>
<evidence type="ECO:0000313" key="3">
    <source>
        <dbReference type="Proteomes" id="UP000324748"/>
    </source>
</evidence>
<feature type="region of interest" description="Disordered" evidence="1">
    <location>
        <begin position="55"/>
        <end position="83"/>
    </location>
</feature>
<proteinExistence type="predicted"/>
<name>A0A5B0Q5X9_PUCGR</name>
<dbReference type="EMBL" id="VSWC01000028">
    <property type="protein sequence ID" value="KAA1108581.1"/>
    <property type="molecule type" value="Genomic_DNA"/>
</dbReference>
<protein>
    <submittedName>
        <fullName evidence="2">Uncharacterized protein</fullName>
    </submittedName>
</protein>
<keyword evidence="3" id="KW-1185">Reference proteome</keyword>
<reference evidence="2 3" key="1">
    <citation type="submission" date="2019-05" db="EMBL/GenBank/DDBJ databases">
        <title>Emergence of the Ug99 lineage of the wheat stem rust pathogen through somatic hybridization.</title>
        <authorList>
            <person name="Li F."/>
            <person name="Upadhyaya N.M."/>
            <person name="Sperschneider J."/>
            <person name="Matny O."/>
            <person name="Nguyen-Phuc H."/>
            <person name="Mago R."/>
            <person name="Raley C."/>
            <person name="Miller M.E."/>
            <person name="Silverstein K.A.T."/>
            <person name="Henningsen E."/>
            <person name="Hirsch C.D."/>
            <person name="Visser B."/>
            <person name="Pretorius Z.A."/>
            <person name="Steffenson B.J."/>
            <person name="Schwessinger B."/>
            <person name="Dodds P.N."/>
            <person name="Figueroa M."/>
        </authorList>
    </citation>
    <scope>NUCLEOTIDE SEQUENCE [LARGE SCALE GENOMIC DNA]</scope>
    <source>
        <strain evidence="2">21-0</strain>
    </source>
</reference>
<dbReference type="AlphaFoldDB" id="A0A5B0Q5X9"/>
<evidence type="ECO:0000256" key="1">
    <source>
        <dbReference type="SAM" id="MobiDB-lite"/>
    </source>
</evidence>
<dbReference type="Proteomes" id="UP000324748">
    <property type="component" value="Unassembled WGS sequence"/>
</dbReference>